<evidence type="ECO:0000259" key="2">
    <source>
        <dbReference type="Pfam" id="PF20250"/>
    </source>
</evidence>
<dbReference type="Pfam" id="PF03961">
    <property type="entry name" value="FapA"/>
    <property type="match status" value="1"/>
</dbReference>
<proteinExistence type="predicted"/>
<protein>
    <submittedName>
        <fullName evidence="3">FapA family protein</fullName>
    </submittedName>
</protein>
<feature type="domain" description="Flagellar Assembly Protein A N-terminal region" evidence="2">
    <location>
        <begin position="70"/>
        <end position="241"/>
    </location>
</feature>
<evidence type="ECO:0000313" key="4">
    <source>
        <dbReference type="Proteomes" id="UP001595817"/>
    </source>
</evidence>
<dbReference type="InterPro" id="IPR046866">
    <property type="entry name" value="FapA_N"/>
</dbReference>
<dbReference type="InterPro" id="IPR005646">
    <property type="entry name" value="FapA"/>
</dbReference>
<accession>A0ABV8X5G1</accession>
<sequence>MIIEENDFFSLIVEEDSVFLTVYKPYPIKKFDSTIKKHPRIKLTNFMELKKALEKADESPVPIGIHLPIIEIEIDKEAMSATAVINEEQKEILLKQDYFKEELRAMAIELGIVYGLKEPELTTVRAGKPFIIAEGSPAVKGKDSEITYIERPERKPVIREDDTADYYEMNFIFEVKSGDWLGEKTRPLPGVSGKNLYGETLRAETGDDLPFSYDSKIAFEIEESGKLILRATKSGALEYINGILTIRDHLIIEGDVGVETGNVQFDGSISVRGTIMPGYSIVASSDLEVRAAEGVVNASLIKSTEGSIYIRGGIFGRGITVVEAEESIYVKHANECLLKAGEEVNIGFYALGSTLLAKNILVDERKGKLIGGRAEALFKITASISGNQHERRTELIVKGIDKDNLLADLQVKAHELKSVQQNIDKVSEKVETLELMLESLSDDQKHLYETAKEQLSRLDEQFMDLDREIQAALNLIKYAQNEEIRITKEAHPNTLIQIGSINKLLSKSTVGTFRVEDGVLNV</sequence>
<reference evidence="4" key="1">
    <citation type="journal article" date="2019" name="Int. J. Syst. Evol. Microbiol.">
        <title>The Global Catalogue of Microorganisms (GCM) 10K type strain sequencing project: providing services to taxonomists for standard genome sequencing and annotation.</title>
        <authorList>
            <consortium name="The Broad Institute Genomics Platform"/>
            <consortium name="The Broad Institute Genome Sequencing Center for Infectious Disease"/>
            <person name="Wu L."/>
            <person name="Ma J."/>
        </authorList>
    </citation>
    <scope>NUCLEOTIDE SEQUENCE [LARGE SCALE GENOMIC DNA]</scope>
    <source>
        <strain evidence="4">CCUG 59778</strain>
    </source>
</reference>
<evidence type="ECO:0000256" key="1">
    <source>
        <dbReference type="SAM" id="Coils"/>
    </source>
</evidence>
<keyword evidence="1" id="KW-0175">Coiled coil</keyword>
<keyword evidence="4" id="KW-1185">Reference proteome</keyword>
<dbReference type="Pfam" id="PF20250">
    <property type="entry name" value="FapA_N"/>
    <property type="match status" value="1"/>
</dbReference>
<dbReference type="Proteomes" id="UP001595817">
    <property type="component" value="Unassembled WGS sequence"/>
</dbReference>
<dbReference type="PANTHER" id="PTHR38032:SF1">
    <property type="entry name" value="RNA-BINDING PROTEIN KHPB N-TERMINAL DOMAIN-CONTAINING PROTEIN"/>
    <property type="match status" value="1"/>
</dbReference>
<evidence type="ECO:0000313" key="3">
    <source>
        <dbReference type="EMBL" id="MFC4411166.1"/>
    </source>
</evidence>
<gene>
    <name evidence="3" type="ORF">ACFOZY_12120</name>
</gene>
<dbReference type="EMBL" id="JBHSEC010000019">
    <property type="protein sequence ID" value="MFC4411166.1"/>
    <property type="molecule type" value="Genomic_DNA"/>
</dbReference>
<name>A0ABV8X5G1_9LACT</name>
<feature type="coiled-coil region" evidence="1">
    <location>
        <begin position="409"/>
        <end position="475"/>
    </location>
</feature>
<dbReference type="PANTHER" id="PTHR38032">
    <property type="entry name" value="POLYMERASE-RELATED"/>
    <property type="match status" value="1"/>
</dbReference>
<dbReference type="InterPro" id="IPR046865">
    <property type="entry name" value="FapA_b_solenoid"/>
</dbReference>
<dbReference type="RefSeq" id="WP_378155789.1">
    <property type="nucleotide sequence ID" value="NZ_JBHSEC010000019.1"/>
</dbReference>
<comment type="caution">
    <text evidence="3">The sequence shown here is derived from an EMBL/GenBank/DDBJ whole genome shotgun (WGS) entry which is preliminary data.</text>
</comment>
<organism evidence="3 4">
    <name type="scientific">Chungangia koreensis</name>
    <dbReference type="NCBI Taxonomy" id="752657"/>
    <lineage>
        <taxon>Bacteria</taxon>
        <taxon>Bacillati</taxon>
        <taxon>Bacillota</taxon>
        <taxon>Bacilli</taxon>
        <taxon>Lactobacillales</taxon>
        <taxon>Chungangia</taxon>
    </lineage>
</organism>